<keyword evidence="5" id="KW-1185">Reference proteome</keyword>
<feature type="transmembrane region" description="Helical" evidence="3">
    <location>
        <begin position="65"/>
        <end position="89"/>
    </location>
</feature>
<sequence>MADNNDKDIGDKDSAEGTQKTAIPDPSRGSEQNAGAKEAGSRAQSAKGAKRPAESGGERKGGGGALGALALAIALLVALAVAGGGYYLWGELQRLQSAQTGLVSSAELSAFEGRVESAVQETSELRARMSALTEDRSVADREVIRLQEQVSGLESAHQALHQRMARIDDMAEAYREDWIRGEVAYLARIADHRLRFHEDISAAADALQLADDLLANLGTGAFEQQQAISRASRRLAQVEIPDTDAFARRLETLIDGLEGLPIAHQGEPLEPEPTPAETDEADNWREALSRAWDRFTDSLGQLVIVERNRTAVPLLAPEERYFLYQNLRLSLMTARLALLEGNAELYRRSLEQAGEWLTRYYDVEDPRVSEALEEIEQLAGQRIRPALPDLRALLEPVTEQD</sequence>
<protein>
    <recommendedName>
        <fullName evidence="6">Uroporphyrinogen-III C-methyltransferase</fullName>
    </recommendedName>
</protein>
<feature type="compositionally biased region" description="Basic and acidic residues" evidence="2">
    <location>
        <begin position="51"/>
        <end position="61"/>
    </location>
</feature>
<keyword evidence="3" id="KW-1133">Transmembrane helix</keyword>
<keyword evidence="3" id="KW-0472">Membrane</keyword>
<name>A0A3E0WTV2_9GAMM</name>
<evidence type="ECO:0000256" key="2">
    <source>
        <dbReference type="SAM" id="MobiDB-lite"/>
    </source>
</evidence>
<dbReference type="OrthoDB" id="5739852at2"/>
<proteinExistence type="predicted"/>
<evidence type="ECO:0000256" key="1">
    <source>
        <dbReference type="SAM" id="Coils"/>
    </source>
</evidence>
<dbReference type="AlphaFoldDB" id="A0A3E0WTV2"/>
<dbReference type="Pfam" id="PF04375">
    <property type="entry name" value="HemX"/>
    <property type="match status" value="1"/>
</dbReference>
<evidence type="ECO:0000313" key="5">
    <source>
        <dbReference type="Proteomes" id="UP000256763"/>
    </source>
</evidence>
<keyword evidence="3" id="KW-0812">Transmembrane</keyword>
<dbReference type="PANTHER" id="PTHR38043:SF1">
    <property type="entry name" value="PROTEIN HEMX"/>
    <property type="match status" value="1"/>
</dbReference>
<feature type="compositionally biased region" description="Basic and acidic residues" evidence="2">
    <location>
        <begin position="1"/>
        <end position="15"/>
    </location>
</feature>
<feature type="coiled-coil region" evidence="1">
    <location>
        <begin position="115"/>
        <end position="149"/>
    </location>
</feature>
<dbReference type="RefSeq" id="WP_116303108.1">
    <property type="nucleotide sequence ID" value="NZ_NFZV01000017.1"/>
</dbReference>
<reference evidence="5" key="1">
    <citation type="submission" date="2017-05" db="EMBL/GenBank/DDBJ databases">
        <authorList>
            <person name="Sharma S."/>
            <person name="Sidhu C."/>
            <person name="Pinnaka A.K."/>
        </authorList>
    </citation>
    <scope>NUCLEOTIDE SEQUENCE [LARGE SCALE GENOMIC DNA]</scope>
    <source>
        <strain evidence="5">AK93</strain>
    </source>
</reference>
<dbReference type="EMBL" id="NFZW01000012">
    <property type="protein sequence ID" value="RFA35387.1"/>
    <property type="molecule type" value="Genomic_DNA"/>
</dbReference>
<keyword evidence="1" id="KW-0175">Coiled coil</keyword>
<gene>
    <name evidence="4" type="ORF">CAL65_12980</name>
</gene>
<accession>A0A3E0WTV2</accession>
<evidence type="ECO:0008006" key="6">
    <source>
        <dbReference type="Google" id="ProtNLM"/>
    </source>
</evidence>
<dbReference type="InterPro" id="IPR007470">
    <property type="entry name" value="HemX"/>
</dbReference>
<feature type="region of interest" description="Disordered" evidence="2">
    <location>
        <begin position="1"/>
        <end position="61"/>
    </location>
</feature>
<comment type="caution">
    <text evidence="4">The sequence shown here is derived from an EMBL/GenBank/DDBJ whole genome shotgun (WGS) entry which is preliminary data.</text>
</comment>
<evidence type="ECO:0000256" key="3">
    <source>
        <dbReference type="SAM" id="Phobius"/>
    </source>
</evidence>
<organism evidence="4 5">
    <name type="scientific">Alkalilimnicola ehrlichii</name>
    <dbReference type="NCBI Taxonomy" id="351052"/>
    <lineage>
        <taxon>Bacteria</taxon>
        <taxon>Pseudomonadati</taxon>
        <taxon>Pseudomonadota</taxon>
        <taxon>Gammaproteobacteria</taxon>
        <taxon>Chromatiales</taxon>
        <taxon>Ectothiorhodospiraceae</taxon>
        <taxon>Alkalilimnicola</taxon>
    </lineage>
</organism>
<dbReference type="Proteomes" id="UP000256763">
    <property type="component" value="Unassembled WGS sequence"/>
</dbReference>
<dbReference type="PANTHER" id="PTHR38043">
    <property type="entry name" value="PROTEIN HEMX"/>
    <property type="match status" value="1"/>
</dbReference>
<evidence type="ECO:0000313" key="4">
    <source>
        <dbReference type="EMBL" id="RFA35387.1"/>
    </source>
</evidence>